<dbReference type="EMBL" id="JAUOTP010000005">
    <property type="protein sequence ID" value="MDO6415261.1"/>
    <property type="molecule type" value="Genomic_DNA"/>
</dbReference>
<name>A0ABT8YAA1_9SPHN</name>
<sequence>MMKRDPSLGGGALRRVVTATLLILAGSGVAAAEVPIVTRAPAVGKMFLAAPISLDTAGYTEKELFMSGVANRYRFANSLANADVMDSGHPYKTRLIVRAPKDPTKFNGIVVVEWLNVTTKQDGDFVFGPAHDYLLRDGYAYVGVTVQRTGIAALHRMNGPRYAGLSLDAPNTDTDGKIIDPENFGSLGGDVLSWDVWTQVGEQIKAGKILGGLKIKQMIASGQSQSAGKLTTYYNSIHPLKPVYDAFIFYDRAGPLRTDIDTKSIAVGTEFFSNFQGTPPADTATHRWWEIAGASHNSYREIADYVDLSFRQDAANRDPNGKPLSLSDIIVAGQCVSMPIWSRVPNGFVLSAAFEAIKNWLTSGKAPPARDRLVMDANGKTKRDANGLVDGGIRTATYTVPNGINVGVNTGGGFCMLAGSHKDFTEKQMCERYMSQGNYVAQFAGALDADVARGVLLRPDADTLLTEAKAVKFQCS</sequence>
<proteinExistence type="predicted"/>
<evidence type="ECO:0000259" key="1">
    <source>
        <dbReference type="Pfam" id="PF20091"/>
    </source>
</evidence>
<protein>
    <submittedName>
        <fullName evidence="2">Alpha/beta hydrolase domain-containing protein</fullName>
    </submittedName>
</protein>
<dbReference type="Pfam" id="PF20091">
    <property type="entry name" value="Abhydrolase_10"/>
    <property type="match status" value="1"/>
</dbReference>
<comment type="caution">
    <text evidence="2">The sequence shown here is derived from an EMBL/GenBank/DDBJ whole genome shotgun (WGS) entry which is preliminary data.</text>
</comment>
<evidence type="ECO:0000313" key="3">
    <source>
        <dbReference type="Proteomes" id="UP001169764"/>
    </source>
</evidence>
<accession>A0ABT8YAA1</accession>
<gene>
    <name evidence="2" type="ORF">Q4F19_12785</name>
</gene>
<organism evidence="2 3">
    <name type="scientific">Sphingomonas natans</name>
    <dbReference type="NCBI Taxonomy" id="3063330"/>
    <lineage>
        <taxon>Bacteria</taxon>
        <taxon>Pseudomonadati</taxon>
        <taxon>Pseudomonadota</taxon>
        <taxon>Alphaproteobacteria</taxon>
        <taxon>Sphingomonadales</taxon>
        <taxon>Sphingomonadaceae</taxon>
        <taxon>Sphingomonas</taxon>
    </lineage>
</organism>
<dbReference type="InterPro" id="IPR045394">
    <property type="entry name" value="Abhydrolase_dom"/>
</dbReference>
<feature type="domain" description="Alpha/beta hydrolase" evidence="1">
    <location>
        <begin position="44"/>
        <end position="465"/>
    </location>
</feature>
<reference evidence="2" key="1">
    <citation type="submission" date="2023-07" db="EMBL/GenBank/DDBJ databases">
        <authorList>
            <person name="Kim M."/>
        </authorList>
    </citation>
    <scope>NUCLEOTIDE SEQUENCE</scope>
    <source>
        <strain evidence="2">BIUV-7</strain>
    </source>
</reference>
<dbReference type="RefSeq" id="WP_303543147.1">
    <property type="nucleotide sequence ID" value="NZ_JAUOTP010000005.1"/>
</dbReference>
<keyword evidence="3" id="KW-1185">Reference proteome</keyword>
<dbReference type="Proteomes" id="UP001169764">
    <property type="component" value="Unassembled WGS sequence"/>
</dbReference>
<evidence type="ECO:0000313" key="2">
    <source>
        <dbReference type="EMBL" id="MDO6415261.1"/>
    </source>
</evidence>
<dbReference type="GO" id="GO:0016787">
    <property type="term" value="F:hydrolase activity"/>
    <property type="evidence" value="ECO:0007669"/>
    <property type="project" value="UniProtKB-KW"/>
</dbReference>
<keyword evidence="2" id="KW-0378">Hydrolase</keyword>